<evidence type="ECO:0000313" key="1">
    <source>
        <dbReference type="EMBL" id="MCW9713566.1"/>
    </source>
</evidence>
<organism evidence="1 2">
    <name type="scientific">Fodinibius salicampi</name>
    <dbReference type="NCBI Taxonomy" id="1920655"/>
    <lineage>
        <taxon>Bacteria</taxon>
        <taxon>Pseudomonadati</taxon>
        <taxon>Balneolota</taxon>
        <taxon>Balneolia</taxon>
        <taxon>Balneolales</taxon>
        <taxon>Balneolaceae</taxon>
        <taxon>Fodinibius</taxon>
    </lineage>
</organism>
<evidence type="ECO:0000313" key="2">
    <source>
        <dbReference type="Proteomes" id="UP001207337"/>
    </source>
</evidence>
<dbReference type="Proteomes" id="UP001207337">
    <property type="component" value="Unassembled WGS sequence"/>
</dbReference>
<sequence>MKNPNWTREEIILALDLYFQLESNEISKDNDRIIELSKLLNSLDIHDEDDISNPDTFRNPNGVNLKLSNFLPSDPDYDGKGMPGGSKLDRKIFEEFYDKRKELREIADSIRESISSEIDFFQVEDLKILKKWAGEDYRSDDESHKKASENLKEGVWKKTKHWCNLVSNITGLESVVRMNWHKQAGPGKFKFRPYSWGRLFESEAFTDEIFFVVGAHVQEGEYLHISLDRQHESPQNLTKGQLKKANELITDKHGRYRYTKKIPITKLPEYDWDKLVKVSKDFIGQNLETYENILKEVKNPNSRNKFTRICWNTNGWTSPSGTEGKSDSEESFEGLVGLGFEEWLFNEGLNYNGFQYGFIQGVKDSSKSKIVDLDLYTLKRTKEGTDAFWVATINNLEVISESKINQIQNELDFIDKLKKKKKEIIDSKNIGERINSFLYDRYINVRFKLEEVEFPPDGELIKVNLDTSRYGRYKLYNGSIWDMLGIKKPVEDESEYGLGQKSLNRSSGDSTTVNLSANSYQRKNTHNKISEKLEQHLNNIKSDKEEVVPESVRRDGRAIDMVYIKGKDAILYEIKTYPDIRNVIRKALGQILEYAYWNDPYPDYNLKLVIVGTQTPDYISKNYLKYLRNEFSLPVYYSQFDLDEGILNKEV</sequence>
<dbReference type="EMBL" id="JAJNDC010000003">
    <property type="protein sequence ID" value="MCW9713566.1"/>
    <property type="molecule type" value="Genomic_DNA"/>
</dbReference>
<name>A0ABT3Q0K0_9BACT</name>
<gene>
    <name evidence="1" type="ORF">LQ318_11705</name>
</gene>
<dbReference type="RefSeq" id="WP_265790370.1">
    <property type="nucleotide sequence ID" value="NZ_BAABRS010000003.1"/>
</dbReference>
<protein>
    <submittedName>
        <fullName evidence="1">Uncharacterized protein</fullName>
    </submittedName>
</protein>
<accession>A0ABT3Q0K0</accession>
<proteinExistence type="predicted"/>
<comment type="caution">
    <text evidence="1">The sequence shown here is derived from an EMBL/GenBank/DDBJ whole genome shotgun (WGS) entry which is preliminary data.</text>
</comment>
<reference evidence="1 2" key="1">
    <citation type="submission" date="2021-11" db="EMBL/GenBank/DDBJ databases">
        <title>Aliifidinibius sp. nov., a new bacterium isolated from saline soil.</title>
        <authorList>
            <person name="Galisteo C."/>
            <person name="De La Haba R."/>
            <person name="Sanchez-Porro C."/>
            <person name="Ventosa A."/>
        </authorList>
    </citation>
    <scope>NUCLEOTIDE SEQUENCE [LARGE SCALE GENOMIC DNA]</scope>
    <source>
        <strain evidence="1 2">KACC 190600</strain>
    </source>
</reference>
<keyword evidence="2" id="KW-1185">Reference proteome</keyword>